<dbReference type="AlphaFoldDB" id="A0A644TI84"/>
<dbReference type="InterPro" id="IPR000834">
    <property type="entry name" value="Peptidase_M14"/>
</dbReference>
<keyword evidence="3" id="KW-0479">Metal-binding</keyword>
<evidence type="ECO:0000256" key="4">
    <source>
        <dbReference type="ARBA" id="ARBA00022801"/>
    </source>
</evidence>
<dbReference type="Pfam" id="PF00246">
    <property type="entry name" value="Peptidase_M14"/>
    <property type="match status" value="1"/>
</dbReference>
<dbReference type="SMART" id="SM00631">
    <property type="entry name" value="Zn_pept"/>
    <property type="match status" value="1"/>
</dbReference>
<comment type="cofactor">
    <cofactor evidence="1">
        <name>Zn(2+)</name>
        <dbReference type="ChEBI" id="CHEBI:29105"/>
    </cofactor>
</comment>
<keyword evidence="5" id="KW-0862">Zinc</keyword>
<evidence type="ECO:0000313" key="8">
    <source>
        <dbReference type="EMBL" id="MPL66600.1"/>
    </source>
</evidence>
<dbReference type="NCBIfam" id="TIGR04183">
    <property type="entry name" value="Por_Secre_tail"/>
    <property type="match status" value="1"/>
</dbReference>
<dbReference type="InterPro" id="IPR050753">
    <property type="entry name" value="Peptidase_M14_domain"/>
</dbReference>
<reference evidence="8" key="1">
    <citation type="submission" date="2019-08" db="EMBL/GenBank/DDBJ databases">
        <authorList>
            <person name="Kucharzyk K."/>
            <person name="Murdoch R.W."/>
            <person name="Higgins S."/>
            <person name="Loffler F."/>
        </authorList>
    </citation>
    <scope>NUCLEOTIDE SEQUENCE</scope>
</reference>
<accession>A0A644TI84</accession>
<evidence type="ECO:0000256" key="2">
    <source>
        <dbReference type="ARBA" id="ARBA00005988"/>
    </source>
</evidence>
<comment type="similarity">
    <text evidence="2">Belongs to the peptidase M14 family.</text>
</comment>
<dbReference type="EMBL" id="VSSQ01000033">
    <property type="protein sequence ID" value="MPL66600.1"/>
    <property type="molecule type" value="Genomic_DNA"/>
</dbReference>
<dbReference type="InterPro" id="IPR057247">
    <property type="entry name" value="CARBOXYPEPT_ZN_2"/>
</dbReference>
<dbReference type="PANTHER" id="PTHR11532">
    <property type="entry name" value="PROTEASE M14 CARBOXYPEPTIDASE"/>
    <property type="match status" value="1"/>
</dbReference>
<dbReference type="Gene3D" id="3.40.630.10">
    <property type="entry name" value="Zn peptidases"/>
    <property type="match status" value="1"/>
</dbReference>
<dbReference type="SUPFAM" id="SSF53187">
    <property type="entry name" value="Zn-dependent exopeptidases"/>
    <property type="match status" value="1"/>
</dbReference>
<dbReference type="GO" id="GO:0004181">
    <property type="term" value="F:metallocarboxypeptidase activity"/>
    <property type="evidence" value="ECO:0007669"/>
    <property type="project" value="InterPro"/>
</dbReference>
<dbReference type="PANTHER" id="PTHR11532:SF57">
    <property type="entry name" value="CARBOXYPEPTIDASE D, B"/>
    <property type="match status" value="1"/>
</dbReference>
<evidence type="ECO:0000256" key="5">
    <source>
        <dbReference type="ARBA" id="ARBA00022833"/>
    </source>
</evidence>
<dbReference type="PROSITE" id="PS00133">
    <property type="entry name" value="CARBOXYPEPT_ZN_2"/>
    <property type="match status" value="1"/>
</dbReference>
<dbReference type="GO" id="GO:0006518">
    <property type="term" value="P:peptide metabolic process"/>
    <property type="evidence" value="ECO:0007669"/>
    <property type="project" value="TreeGrafter"/>
</dbReference>
<evidence type="ECO:0000256" key="3">
    <source>
        <dbReference type="ARBA" id="ARBA00022723"/>
    </source>
</evidence>
<dbReference type="InterPro" id="IPR026444">
    <property type="entry name" value="Secre_tail"/>
</dbReference>
<dbReference type="CDD" id="cd18173">
    <property type="entry name" value="M14_CP_bacteria"/>
    <property type="match status" value="1"/>
</dbReference>
<gene>
    <name evidence="8" type="ORF">SDC9_12287</name>
</gene>
<dbReference type="InterPro" id="IPR008969">
    <property type="entry name" value="CarboxyPept-like_regulatory"/>
</dbReference>
<dbReference type="SUPFAM" id="SSF49464">
    <property type="entry name" value="Carboxypeptidase regulatory domain-like"/>
    <property type="match status" value="1"/>
</dbReference>
<dbReference type="Gene3D" id="2.60.40.1120">
    <property type="entry name" value="Carboxypeptidase-like, regulatory domain"/>
    <property type="match status" value="1"/>
</dbReference>
<name>A0A644TI84_9ZZZZ</name>
<proteinExistence type="inferred from homology"/>
<dbReference type="PRINTS" id="PR00765">
    <property type="entry name" value="CRBOXYPTASEA"/>
</dbReference>
<comment type="caution">
    <text evidence="8">The sequence shown here is derived from an EMBL/GenBank/DDBJ whole genome shotgun (WGS) entry which is preliminary data.</text>
</comment>
<dbReference type="GO" id="GO:0005615">
    <property type="term" value="C:extracellular space"/>
    <property type="evidence" value="ECO:0007669"/>
    <property type="project" value="TreeGrafter"/>
</dbReference>
<dbReference type="GO" id="GO:0016485">
    <property type="term" value="P:protein processing"/>
    <property type="evidence" value="ECO:0007669"/>
    <property type="project" value="TreeGrafter"/>
</dbReference>
<organism evidence="8">
    <name type="scientific">bioreactor metagenome</name>
    <dbReference type="NCBI Taxonomy" id="1076179"/>
    <lineage>
        <taxon>unclassified sequences</taxon>
        <taxon>metagenomes</taxon>
        <taxon>ecological metagenomes</taxon>
    </lineage>
</organism>
<dbReference type="PROSITE" id="PS52035">
    <property type="entry name" value="PEPTIDASE_M14"/>
    <property type="match status" value="1"/>
</dbReference>
<protein>
    <recommendedName>
        <fullName evidence="7">Peptidase M14 domain-containing protein</fullName>
    </recommendedName>
</protein>
<keyword evidence="6" id="KW-0325">Glycoprotein</keyword>
<dbReference type="GO" id="GO:0008270">
    <property type="term" value="F:zinc ion binding"/>
    <property type="evidence" value="ECO:0007669"/>
    <property type="project" value="InterPro"/>
</dbReference>
<evidence type="ECO:0000256" key="6">
    <source>
        <dbReference type="ARBA" id="ARBA00023180"/>
    </source>
</evidence>
<feature type="domain" description="Peptidase M14" evidence="7">
    <location>
        <begin position="110"/>
        <end position="393"/>
    </location>
</feature>
<evidence type="ECO:0000259" key="7">
    <source>
        <dbReference type="PROSITE" id="PS52035"/>
    </source>
</evidence>
<sequence>MKKILFLFLILIFQNIAFSQNIVVEQVRLELSSRKEAKILIPKSEIKDINVLAKTISLDYPKGEFWLGYVNEKQYKNFLKLSLKHSLYTESYTKALTMATNLSQMSSWDRYPTYLVYDSLMRRFATTYPEICKLDTIGFSVDNRLILALKISSNPHSDIDKPKFFYTSSMHGDEITGYVLMLRLADWLLSNYGIDQRATNIINNTQVFINPLANPDGTYAYGNNSVSYATRYNANAVDLNRNFPSVPNGGHSDGENWQKETLAFMAYADSNEFSISANLHGGAEVLNYPFDTYTSNSQSHADANWFVSVCQQFIDSISPLAPSTFFRDVTHSGYTNGGDWYVVDGSRQDYQTYFKHSREITFEVSSDKSLSTTQLNNYWNYLKGGLISYIETCQKGLQGYVRDSLTNEPVRAKIFINSHDAFNSEVYSKASTGYYYRPIQSGIYSITYSADSYYPKTIYNVNIASNSMNNQDVILAKIQDNLRKTEDNKFLINIYPNPAKDLLRVSLPENSNIFSYSIFNMLGIEIMKGRINDMNTDISIKDLNKGVYMIILGGKSIKFIKE</sequence>
<dbReference type="Pfam" id="PF18962">
    <property type="entry name" value="Por_Secre_tail"/>
    <property type="match status" value="1"/>
</dbReference>
<keyword evidence="4" id="KW-0378">Hydrolase</keyword>
<evidence type="ECO:0000256" key="1">
    <source>
        <dbReference type="ARBA" id="ARBA00001947"/>
    </source>
</evidence>